<evidence type="ECO:0000313" key="2">
    <source>
        <dbReference type="Proteomes" id="UP001299546"/>
    </source>
</evidence>
<keyword evidence="2" id="KW-1185">Reference proteome</keyword>
<gene>
    <name evidence="1" type="ORF">LIZ65_05770</name>
</gene>
<evidence type="ECO:0000313" key="1">
    <source>
        <dbReference type="EMBL" id="MCB7386790.1"/>
    </source>
</evidence>
<organism evidence="1 2">
    <name type="scientific">Bariatricus massiliensis</name>
    <dbReference type="NCBI Taxonomy" id="1745713"/>
    <lineage>
        <taxon>Bacteria</taxon>
        <taxon>Bacillati</taxon>
        <taxon>Bacillota</taxon>
        <taxon>Clostridia</taxon>
        <taxon>Lachnospirales</taxon>
        <taxon>Lachnospiraceae</taxon>
        <taxon>Bariatricus</taxon>
    </lineage>
</organism>
<accession>A0ABS8DEF2</accession>
<dbReference type="SUPFAM" id="SSF110296">
    <property type="entry name" value="Oligoxyloglucan reducing end-specific cellobiohydrolase"/>
    <property type="match status" value="1"/>
</dbReference>
<sequence>MKKIWMGAAGLIAAIVIAGAVKEYIWHAFEQPQVVGDVIQSREGDMEALSREWFEKYTEKLEDWRVPYGYQIRGAKITGTQLLTDLEQPYVQLDYVIYPASDNAEIVRNLELIDTGYSYIYQGQMVLRWEEKAENEWVLAEKLSPVQYQLRTPEMQKEIKEPQTKHYKLEQDKTMTYYVADETLYVTYDSGNTYLEVPDGYEKVCKDSNGRYDELLAGGSYIVTPAFTAFVAYGEGTNLLYSTDEGRTWQESLIYKGGFRANTFLSKTENQCYVTVAVDRSLGSDYYATFYSADLQEWSQMTLPDMFWSNLGCAYWTAGGKGYYAKGESLYLTEDGGGTFVPLSFPEAQETVAALGYNPFDAVEQIYEADGLTYMIVGQGDDGDYAKDGKLVKGLYQSQDGVNFTFVSEVDNTPEEAG</sequence>
<comment type="caution">
    <text evidence="1">The sequence shown here is derived from an EMBL/GenBank/DDBJ whole genome shotgun (WGS) entry which is preliminary data.</text>
</comment>
<evidence type="ECO:0008006" key="3">
    <source>
        <dbReference type="Google" id="ProtNLM"/>
    </source>
</evidence>
<dbReference type="Proteomes" id="UP001299546">
    <property type="component" value="Unassembled WGS sequence"/>
</dbReference>
<protein>
    <recommendedName>
        <fullName evidence="3">Exo-alpha-sialidase</fullName>
    </recommendedName>
</protein>
<proteinExistence type="predicted"/>
<reference evidence="1 2" key="1">
    <citation type="submission" date="2021-10" db="EMBL/GenBank/DDBJ databases">
        <title>Collection of gut derived symbiotic bacterial strains cultured from healthy donors.</title>
        <authorList>
            <person name="Lin H."/>
            <person name="Littmann E."/>
            <person name="Kohout C."/>
            <person name="Pamer E.G."/>
        </authorList>
    </citation>
    <scope>NUCLEOTIDE SEQUENCE [LARGE SCALE GENOMIC DNA]</scope>
    <source>
        <strain evidence="1 2">DFI.1.165</strain>
    </source>
</reference>
<dbReference type="RefSeq" id="WP_066736323.1">
    <property type="nucleotide sequence ID" value="NZ_JAJCIQ010000002.1"/>
</dbReference>
<dbReference type="EMBL" id="JAJCIS010000002">
    <property type="protein sequence ID" value="MCB7386790.1"/>
    <property type="molecule type" value="Genomic_DNA"/>
</dbReference>
<dbReference type="InterPro" id="IPR015943">
    <property type="entry name" value="WD40/YVTN_repeat-like_dom_sf"/>
</dbReference>
<name>A0ABS8DEF2_9FIRM</name>
<dbReference type="Gene3D" id="2.130.10.10">
    <property type="entry name" value="YVTN repeat-like/Quinoprotein amine dehydrogenase"/>
    <property type="match status" value="1"/>
</dbReference>